<evidence type="ECO:0000256" key="1">
    <source>
        <dbReference type="SAM" id="MobiDB-lite"/>
    </source>
</evidence>
<comment type="caution">
    <text evidence="2">The sequence shown here is derived from an EMBL/GenBank/DDBJ whole genome shotgun (WGS) entry which is preliminary data.</text>
</comment>
<keyword evidence="3" id="KW-1185">Reference proteome</keyword>
<name>A0ABQ4NSJ2_9GAMM</name>
<dbReference type="EMBL" id="BPFB01000057">
    <property type="protein sequence ID" value="GIU02146.1"/>
    <property type="molecule type" value="Genomic_DNA"/>
</dbReference>
<protein>
    <submittedName>
        <fullName evidence="2">Uncharacterized protein</fullName>
    </submittedName>
</protein>
<organism evidence="2 3">
    <name type="scientific">Shewanella algidipiscicola</name>
    <dbReference type="NCBI Taxonomy" id="614070"/>
    <lineage>
        <taxon>Bacteria</taxon>
        <taxon>Pseudomonadati</taxon>
        <taxon>Pseudomonadota</taxon>
        <taxon>Gammaproteobacteria</taxon>
        <taxon>Alteromonadales</taxon>
        <taxon>Shewanellaceae</taxon>
        <taxon>Shewanella</taxon>
    </lineage>
</organism>
<sequence>MSKEHKSGKENKKQPLKSAKEKRNDKLAKKANKGLFDKM</sequence>
<reference evidence="2 3" key="1">
    <citation type="submission" date="2021-05" db="EMBL/GenBank/DDBJ databases">
        <title>Molecular characterization for Shewanella algae harboring chromosomal blaOXA-55-like strains isolated from clinical and environment sample.</title>
        <authorList>
            <person name="Ohama Y."/>
            <person name="Aoki K."/>
            <person name="Harada S."/>
            <person name="Moriya K."/>
            <person name="Ishii Y."/>
            <person name="Tateda K."/>
        </authorList>
    </citation>
    <scope>NUCLEOTIDE SEQUENCE [LARGE SCALE GENOMIC DNA]</scope>
    <source>
        <strain evidence="2 3">LMG 23746</strain>
    </source>
</reference>
<evidence type="ECO:0000313" key="3">
    <source>
        <dbReference type="Proteomes" id="UP000761574"/>
    </source>
</evidence>
<dbReference type="Proteomes" id="UP000761574">
    <property type="component" value="Unassembled WGS sequence"/>
</dbReference>
<gene>
    <name evidence="2" type="ORF">TUM4630_32800</name>
</gene>
<feature type="region of interest" description="Disordered" evidence="1">
    <location>
        <begin position="1"/>
        <end position="39"/>
    </location>
</feature>
<evidence type="ECO:0000313" key="2">
    <source>
        <dbReference type="EMBL" id="GIU02146.1"/>
    </source>
</evidence>
<feature type="compositionally biased region" description="Basic and acidic residues" evidence="1">
    <location>
        <begin position="1"/>
        <end position="28"/>
    </location>
</feature>
<proteinExistence type="predicted"/>
<accession>A0ABQ4NSJ2</accession>